<dbReference type="CDD" id="cd05568">
    <property type="entry name" value="PTS_IIB_bgl_like"/>
    <property type="match status" value="1"/>
</dbReference>
<dbReference type="Gene3D" id="1.10.1790.10">
    <property type="entry name" value="PRD domain"/>
    <property type="match status" value="1"/>
</dbReference>
<dbReference type="InterPro" id="IPR036634">
    <property type="entry name" value="PRD_sf"/>
</dbReference>
<dbReference type="PROSITE" id="PS51099">
    <property type="entry name" value="PTS_EIIB_TYPE_2"/>
    <property type="match status" value="1"/>
</dbReference>
<dbReference type="EMBL" id="UHDS01000001">
    <property type="protein sequence ID" value="SUM53940.1"/>
    <property type="molecule type" value="Genomic_DNA"/>
</dbReference>
<proteinExistence type="predicted"/>
<keyword evidence="3" id="KW-0808">Transferase</keyword>
<accession>A0A380GJW4</accession>
<dbReference type="AlphaFoldDB" id="A0A380GJW4"/>
<dbReference type="Gene3D" id="3.40.930.10">
    <property type="entry name" value="Mannitol-specific EII, Chain A"/>
    <property type="match status" value="1"/>
</dbReference>
<protein>
    <submittedName>
        <fullName evidence="3">PTS system mannitol (Cryptic)-specific transporter subunit IIA</fullName>
        <ecNumber evidence="3">2.7.1.-</ecNumber>
    </submittedName>
</protein>
<dbReference type="InterPro" id="IPR016152">
    <property type="entry name" value="PTrfase/Anion_transptr"/>
</dbReference>
<dbReference type="Pfam" id="PF00874">
    <property type="entry name" value="PRD"/>
    <property type="match status" value="1"/>
</dbReference>
<dbReference type="InterPro" id="IPR002178">
    <property type="entry name" value="PTS_EIIA_type-2_dom"/>
</dbReference>
<dbReference type="Proteomes" id="UP000254412">
    <property type="component" value="Unassembled WGS sequence"/>
</dbReference>
<dbReference type="GO" id="GO:0009401">
    <property type="term" value="P:phosphoenolpyruvate-dependent sugar phosphotransferase system"/>
    <property type="evidence" value="ECO:0007669"/>
    <property type="project" value="InterPro"/>
</dbReference>
<evidence type="ECO:0000256" key="1">
    <source>
        <dbReference type="ARBA" id="ARBA00011798"/>
    </source>
</evidence>
<organism evidence="3 4">
    <name type="scientific">Staphylococcus nepalensis</name>
    <dbReference type="NCBI Taxonomy" id="214473"/>
    <lineage>
        <taxon>Bacteria</taxon>
        <taxon>Bacillati</taxon>
        <taxon>Bacillota</taxon>
        <taxon>Bacilli</taxon>
        <taxon>Bacillales</taxon>
        <taxon>Staphylococcaceae</taxon>
        <taxon>Staphylococcus</taxon>
    </lineage>
</organism>
<name>A0A380GJW4_9STAP</name>
<dbReference type="InterPro" id="IPR050661">
    <property type="entry name" value="BglG_antiterminators"/>
</dbReference>
<evidence type="ECO:0000313" key="3">
    <source>
        <dbReference type="EMBL" id="SUM53940.1"/>
    </source>
</evidence>
<sequence>MYNSWTSCAKLNATTKEGFKIHAENFDIVTEMIKNPKIKGKDLETKFNISRRQLGYRIKKINEWLTEQDCPIIERTSQGFFIVDDIIKNFLNVSIESVQQENEQVYTAYQRAHLILLMLFKEDEILSLNHFSIDLKVSKNTVLNDLKKLKQLLKAYDVKLQYTRQEGYYLNSNEIETRKLFIRLIDKVFTLNIAQGDILKSLSFDEDKLQIIDRQINKIEQYLENKFIDQSTETLRYKLYFILRRIEYNKTISPILIGYDDLSDTEEYQATEILTANYSDIPRQEKLFITLQLLSTSVHWSELSDAKFLPELKLALETMMSEFEKITFITFENRESLLNQLMLHMKPAFYRIRYGLSDVDSLQNTLKEDYKELFHLVKISSKPMEKFFDQALPDNEIAYLTMLIGGTLRRQDEDIEKKVKAVVVCTQGTSISQMMLQELRSVFPEFIFLDALSLREFNNYALNFDLVFSPMHVLTHKKLYITKAILTAQEKQDLRQLVFGQLNHSFETDLQVEKMLSAIREHAQIHNEAALINEIKSQFESVHTYASIKSSSISLTHHFNLQDLLPKHHIQFGSNITEVKEAIRQTARPLFIQNYINNDYIEAMVESFDDTYMVINQNIAIPHAENNQNVNRTAMSMLILDKPLLLSSDIEVSVFVVVAATDKFKHLRPLLQLRDLAQDQHCIKNIIQTDSRTYVFETIRQFSKID</sequence>
<dbReference type="PANTHER" id="PTHR30185">
    <property type="entry name" value="CRYPTIC BETA-GLUCOSIDE BGL OPERON ANTITERMINATOR"/>
    <property type="match status" value="1"/>
</dbReference>
<dbReference type="Pfam" id="PF00359">
    <property type="entry name" value="PTS_EIIA_2"/>
    <property type="match status" value="1"/>
</dbReference>
<reference evidence="3 4" key="1">
    <citation type="submission" date="2018-06" db="EMBL/GenBank/DDBJ databases">
        <authorList>
            <consortium name="Pathogen Informatics"/>
            <person name="Doyle S."/>
        </authorList>
    </citation>
    <scope>NUCLEOTIDE SEQUENCE [LARGE SCALE GENOMIC DNA]</scope>
    <source>
        <strain evidence="3 4">NCTC13834</strain>
    </source>
</reference>
<dbReference type="InterPro" id="IPR036388">
    <property type="entry name" value="WH-like_DNA-bd_sf"/>
</dbReference>
<evidence type="ECO:0000313" key="4">
    <source>
        <dbReference type="Proteomes" id="UP000254412"/>
    </source>
</evidence>
<dbReference type="GO" id="GO:0008982">
    <property type="term" value="F:protein-N(PI)-phosphohistidine-sugar phosphotransferase activity"/>
    <property type="evidence" value="ECO:0007669"/>
    <property type="project" value="InterPro"/>
</dbReference>
<dbReference type="PANTHER" id="PTHR30185:SF9">
    <property type="entry name" value="MANNITOL-SPECIFIC PHOSPHOTRANSFERASE ENZYME IIA COMPONENT"/>
    <property type="match status" value="1"/>
</dbReference>
<dbReference type="SUPFAM" id="SSF63520">
    <property type="entry name" value="PTS-regulatory domain, PRD"/>
    <property type="match status" value="1"/>
</dbReference>
<evidence type="ECO:0000256" key="2">
    <source>
        <dbReference type="ARBA" id="ARBA00022737"/>
    </source>
</evidence>
<dbReference type="RefSeq" id="WP_103373546.1">
    <property type="nucleotide sequence ID" value="NZ_BMCF01000013.1"/>
</dbReference>
<dbReference type="Gene3D" id="1.10.10.10">
    <property type="entry name" value="Winged helix-like DNA-binding domain superfamily/Winged helix DNA-binding domain"/>
    <property type="match status" value="1"/>
</dbReference>
<dbReference type="InterPro" id="IPR013011">
    <property type="entry name" value="PTS_EIIB_2"/>
</dbReference>
<dbReference type="SUPFAM" id="SSF55804">
    <property type="entry name" value="Phoshotransferase/anion transport protein"/>
    <property type="match status" value="1"/>
</dbReference>
<dbReference type="PROSITE" id="PS51094">
    <property type="entry name" value="PTS_EIIA_TYPE_2"/>
    <property type="match status" value="1"/>
</dbReference>
<gene>
    <name evidence="3" type="primary">licR_2</name>
    <name evidence="3" type="ORF">NCTC13834_00223</name>
</gene>
<dbReference type="InterPro" id="IPR011608">
    <property type="entry name" value="PRD"/>
</dbReference>
<comment type="subunit">
    <text evidence="1">Homodimer or homotrimer. Seems to be a monomer when not phosphorylated.</text>
</comment>
<dbReference type="PROSITE" id="PS51372">
    <property type="entry name" value="PRD_2"/>
    <property type="match status" value="2"/>
</dbReference>
<dbReference type="EC" id="2.7.1.-" evidence="3"/>
<dbReference type="GO" id="GO:0006355">
    <property type="term" value="P:regulation of DNA-templated transcription"/>
    <property type="evidence" value="ECO:0007669"/>
    <property type="project" value="InterPro"/>
</dbReference>
<keyword evidence="2" id="KW-0677">Repeat</keyword>